<feature type="transmembrane region" description="Helical" evidence="10">
    <location>
        <begin position="52"/>
        <end position="73"/>
    </location>
</feature>
<evidence type="ECO:0000256" key="5">
    <source>
        <dbReference type="ARBA" id="ARBA00022989"/>
    </source>
</evidence>
<gene>
    <name evidence="10" type="primary">plsY</name>
    <name evidence="11" type="ORF">AZF04_10275</name>
</gene>
<evidence type="ECO:0000313" key="12">
    <source>
        <dbReference type="Proteomes" id="UP000075806"/>
    </source>
</evidence>
<dbReference type="InterPro" id="IPR003811">
    <property type="entry name" value="G3P_acylTferase_PlsY"/>
</dbReference>
<dbReference type="OrthoDB" id="9777124at2"/>
<dbReference type="GO" id="GO:0043772">
    <property type="term" value="F:acyl-phosphate glycerol-3-phosphate acyltransferase activity"/>
    <property type="evidence" value="ECO:0007669"/>
    <property type="project" value="UniProtKB-UniRule"/>
</dbReference>
<dbReference type="SMART" id="SM01207">
    <property type="entry name" value="G3P_acyltransf"/>
    <property type="match status" value="1"/>
</dbReference>
<evidence type="ECO:0000256" key="7">
    <source>
        <dbReference type="ARBA" id="ARBA00023136"/>
    </source>
</evidence>
<dbReference type="Pfam" id="PF02660">
    <property type="entry name" value="G3P_acyltransf"/>
    <property type="match status" value="1"/>
</dbReference>
<dbReference type="Proteomes" id="UP000075806">
    <property type="component" value="Unassembled WGS sequence"/>
</dbReference>
<evidence type="ECO:0000313" key="11">
    <source>
        <dbReference type="EMBL" id="KYG28275.1"/>
    </source>
</evidence>
<keyword evidence="12" id="KW-1185">Reference proteome</keyword>
<comment type="subcellular location">
    <subcellularLocation>
        <location evidence="10">Cell membrane</location>
        <topology evidence="10">Multi-pass membrane protein</topology>
    </subcellularLocation>
</comment>
<keyword evidence="4 10" id="KW-0812">Transmembrane</keyword>
<keyword evidence="1 10" id="KW-1003">Cell membrane</keyword>
<feature type="transmembrane region" description="Helical" evidence="10">
    <location>
        <begin position="118"/>
        <end position="139"/>
    </location>
</feature>
<keyword evidence="9 10" id="KW-1208">Phospholipid metabolism</keyword>
<evidence type="ECO:0000256" key="6">
    <source>
        <dbReference type="ARBA" id="ARBA00023098"/>
    </source>
</evidence>
<keyword evidence="6 10" id="KW-0443">Lipid metabolism</keyword>
<proteinExistence type="inferred from homology"/>
<name>A0A161PZR8_9BACI</name>
<keyword evidence="8 10" id="KW-0594">Phospholipid biosynthesis</keyword>
<keyword evidence="7 10" id="KW-0472">Membrane</keyword>
<evidence type="ECO:0000256" key="3">
    <source>
        <dbReference type="ARBA" id="ARBA00022679"/>
    </source>
</evidence>
<dbReference type="RefSeq" id="WP_061949697.1">
    <property type="nucleotide sequence ID" value="NZ_LTAO01000034.1"/>
</dbReference>
<dbReference type="PANTHER" id="PTHR30309:SF0">
    <property type="entry name" value="GLYCEROL-3-PHOSPHATE ACYLTRANSFERASE-RELATED"/>
    <property type="match status" value="1"/>
</dbReference>
<evidence type="ECO:0000256" key="4">
    <source>
        <dbReference type="ARBA" id="ARBA00022692"/>
    </source>
</evidence>
<comment type="function">
    <text evidence="10">Catalyzes the transfer of an acyl group from acyl-phosphate (acyl-PO(4)) to glycerol-3-phosphate (G3P) to form lysophosphatidic acid (LPA). This enzyme utilizes acyl-phosphate as fatty acyl donor, but not acyl-CoA or acyl-ACP.</text>
</comment>
<dbReference type="STRING" id="519424.AZF04_10275"/>
<reference evidence="11" key="1">
    <citation type="submission" date="2016-02" db="EMBL/GenBank/DDBJ databases">
        <title>Genome sequence of Bacillus trypoxylicola KCTC 13244(T).</title>
        <authorList>
            <person name="Jeong H."/>
            <person name="Park S.-H."/>
            <person name="Choi S.-K."/>
        </authorList>
    </citation>
    <scope>NUCLEOTIDE SEQUENCE [LARGE SCALE GENOMIC DNA]</scope>
    <source>
        <strain evidence="11">KCTC 13244</strain>
    </source>
</reference>
<comment type="similarity">
    <text evidence="10">Belongs to the PlsY family.</text>
</comment>
<comment type="catalytic activity">
    <reaction evidence="10">
        <text>an acyl phosphate + sn-glycerol 3-phosphate = a 1-acyl-sn-glycero-3-phosphate + phosphate</text>
        <dbReference type="Rhea" id="RHEA:34075"/>
        <dbReference type="ChEBI" id="CHEBI:43474"/>
        <dbReference type="ChEBI" id="CHEBI:57597"/>
        <dbReference type="ChEBI" id="CHEBI:57970"/>
        <dbReference type="ChEBI" id="CHEBI:59918"/>
        <dbReference type="EC" id="2.3.1.275"/>
    </reaction>
</comment>
<comment type="subunit">
    <text evidence="10">Probably interacts with PlsX.</text>
</comment>
<dbReference type="EC" id="2.3.1.275" evidence="10"/>
<keyword evidence="2 10" id="KW-0444">Lipid biosynthesis</keyword>
<feature type="transmembrane region" description="Helical" evidence="10">
    <location>
        <begin position="85"/>
        <end position="106"/>
    </location>
</feature>
<evidence type="ECO:0000256" key="2">
    <source>
        <dbReference type="ARBA" id="ARBA00022516"/>
    </source>
</evidence>
<dbReference type="GO" id="GO:0008654">
    <property type="term" value="P:phospholipid biosynthetic process"/>
    <property type="evidence" value="ECO:0007669"/>
    <property type="project" value="UniProtKB-UniRule"/>
</dbReference>
<dbReference type="HAMAP" id="MF_01043">
    <property type="entry name" value="PlsY"/>
    <property type="match status" value="1"/>
</dbReference>
<keyword evidence="3 10" id="KW-0808">Transferase</keyword>
<comment type="caution">
    <text evidence="11">The sequence shown here is derived from an EMBL/GenBank/DDBJ whole genome shotgun (WGS) entry which is preliminary data.</text>
</comment>
<evidence type="ECO:0000256" key="10">
    <source>
        <dbReference type="HAMAP-Rule" id="MF_01043"/>
    </source>
</evidence>
<evidence type="ECO:0000256" key="8">
    <source>
        <dbReference type="ARBA" id="ARBA00023209"/>
    </source>
</evidence>
<keyword evidence="5 10" id="KW-1133">Transmembrane helix</keyword>
<comment type="pathway">
    <text evidence="10">Lipid metabolism; phospholipid metabolism.</text>
</comment>
<organism evidence="11 12">
    <name type="scientific">Alkalihalobacillus trypoxylicola</name>
    <dbReference type="NCBI Taxonomy" id="519424"/>
    <lineage>
        <taxon>Bacteria</taxon>
        <taxon>Bacillati</taxon>
        <taxon>Bacillota</taxon>
        <taxon>Bacilli</taxon>
        <taxon>Bacillales</taxon>
        <taxon>Bacillaceae</taxon>
        <taxon>Alkalihalobacillus</taxon>
    </lineage>
</organism>
<protein>
    <recommendedName>
        <fullName evidence="10">Glycerol-3-phosphate acyltransferase</fullName>
    </recommendedName>
    <alternativeName>
        <fullName evidence="10">Acyl-PO4 G3P acyltransferase</fullName>
    </alternativeName>
    <alternativeName>
        <fullName evidence="10">Acyl-phosphate--glycerol-3-phosphate acyltransferase</fullName>
    </alternativeName>
    <alternativeName>
        <fullName evidence="10">G3P acyltransferase</fullName>
        <shortName evidence="10">GPAT</shortName>
        <ecNumber evidence="10">2.3.1.275</ecNumber>
    </alternativeName>
    <alternativeName>
        <fullName evidence="10">Lysophosphatidic acid synthase</fullName>
        <shortName evidence="10">LPA synthase</shortName>
    </alternativeName>
</protein>
<feature type="transmembrane region" description="Helical" evidence="10">
    <location>
        <begin position="145"/>
        <end position="169"/>
    </location>
</feature>
<dbReference type="PANTHER" id="PTHR30309">
    <property type="entry name" value="INNER MEMBRANE PROTEIN YGIH"/>
    <property type="match status" value="1"/>
</dbReference>
<dbReference type="GO" id="GO:0005886">
    <property type="term" value="C:plasma membrane"/>
    <property type="evidence" value="ECO:0007669"/>
    <property type="project" value="UniProtKB-SubCell"/>
</dbReference>
<sequence>MGYILIIGVMSYLFGCIHGSQIVGKIKDIDIKNSGVKNAGASNTTLLLGWKFGIIVAFVDIMKAVIPIVVVSLMGQHYLVAGEVIHLLMFVAGFFVVIGHIFPITMNFSGGKGTASMIGMLLALDWKITVICLLALIIFTLLSDYLVIGVFFMYLAFTLTTLLFGFGLYPTLMGLILMAISSYKHIENYYRISKKTEVSISSMFKKKSTA</sequence>
<dbReference type="EMBL" id="LTAO01000034">
    <property type="protein sequence ID" value="KYG28275.1"/>
    <property type="molecule type" value="Genomic_DNA"/>
</dbReference>
<accession>A0A161PZR8</accession>
<evidence type="ECO:0000256" key="1">
    <source>
        <dbReference type="ARBA" id="ARBA00022475"/>
    </source>
</evidence>
<dbReference type="UniPathway" id="UPA00085"/>
<dbReference type="AlphaFoldDB" id="A0A161PZR8"/>
<evidence type="ECO:0000256" key="9">
    <source>
        <dbReference type="ARBA" id="ARBA00023264"/>
    </source>
</evidence>
<keyword evidence="11" id="KW-0012">Acyltransferase</keyword>